<dbReference type="InterPro" id="IPR007817">
    <property type="entry name" value="Isocyanide_synthase_DIT1"/>
</dbReference>
<organism evidence="2 4">
    <name type="scientific">Leuconostoc gelidum subsp. gelidum</name>
    <dbReference type="NCBI Taxonomy" id="1607839"/>
    <lineage>
        <taxon>Bacteria</taxon>
        <taxon>Bacillati</taxon>
        <taxon>Bacillota</taxon>
        <taxon>Bacilli</taxon>
        <taxon>Lactobacillales</taxon>
        <taxon>Lactobacillaceae</taxon>
        <taxon>Leuconostoc</taxon>
        <taxon>Leuconostoc gelidum group</taxon>
    </lineage>
</organism>
<dbReference type="Proteomes" id="UP000705994">
    <property type="component" value="Unassembled WGS sequence"/>
</dbReference>
<dbReference type="Proteomes" id="UP000727071">
    <property type="component" value="Unassembled WGS sequence"/>
</dbReference>
<dbReference type="EMBL" id="JAHBFX010000001">
    <property type="protein sequence ID" value="MBZ5999182.1"/>
    <property type="molecule type" value="Genomic_DNA"/>
</dbReference>
<evidence type="ECO:0000313" key="3">
    <source>
        <dbReference type="Proteomes" id="UP000705994"/>
    </source>
</evidence>
<sequence length="317" mass="37290">MIIRERWRELRLLSPSQQVATILSSKKFRNGNSFDVKNYLTKCLENSKESIQFVLPSFPFKIPNPLKTWHHNLDAGEMLCLQRLYLISFFTQELMNKKTEFIIISDGLIYSDLCDVDAFEYKSYSQRAKQIIDKMGIQDNIKYVDMMNDVLSDKQDEYDQTLQQVQHELKDWWKNNMSGNINTNDIDYSVLRSMTQENVNSVFEVYSETLQRRASQKAFEFTSKLETLRVMDAVLQKYEICIRATVHPKPGQFGIHLVNSNSRIFPWQGVILKNNSNEFHTTSTQEAWKEAKYEVFEKESGDFLYYSANNIQDRINL</sequence>
<reference evidence="2 3" key="1">
    <citation type="submission" date="2021-05" db="EMBL/GenBank/DDBJ databases">
        <title>Pangenome of Leuconostoc gelidum warrants species status for Leuconostoc gelidum subsp. gasicomitatum.</title>
        <authorList>
            <person name="Johansson P."/>
            <person name="Sade E."/>
            <person name="Hultman J."/>
            <person name="Auvinen P."/>
            <person name="Bjorkroth J."/>
        </authorList>
    </citation>
    <scope>NUCLEOTIDE SEQUENCE</scope>
    <source>
        <strain evidence="1 3">AMKR21</strain>
        <strain evidence="2">C220d</strain>
    </source>
</reference>
<evidence type="ECO:0000313" key="4">
    <source>
        <dbReference type="Proteomes" id="UP000727071"/>
    </source>
</evidence>
<protein>
    <submittedName>
        <fullName evidence="2">L-tyrosine/L-tryptophan isonitrile synthase family protein</fullName>
    </submittedName>
</protein>
<proteinExistence type="predicted"/>
<dbReference type="PANTHER" id="PTHR37285">
    <property type="entry name" value="SPORE WALL MATURATION PROTEIN DIT1"/>
    <property type="match status" value="1"/>
</dbReference>
<accession>A0AB35G0X9</accession>
<dbReference type="PANTHER" id="PTHR37285:SF5">
    <property type="entry name" value="SPORE WALL MATURATION PROTEIN DIT1"/>
    <property type="match status" value="1"/>
</dbReference>
<dbReference type="EMBL" id="JAHBFV010000024">
    <property type="protein sequence ID" value="MBZ6016526.1"/>
    <property type="molecule type" value="Genomic_DNA"/>
</dbReference>
<gene>
    <name evidence="2" type="ORF">KII88_08330</name>
    <name evidence="1" type="ORF">KIJ07_01890</name>
</gene>
<keyword evidence="3" id="KW-1185">Reference proteome</keyword>
<dbReference type="Pfam" id="PF05141">
    <property type="entry name" value="DIT1_PvcA"/>
    <property type="match status" value="1"/>
</dbReference>
<name>A0AB35G0X9_LEUGE</name>
<comment type="caution">
    <text evidence="2">The sequence shown here is derived from an EMBL/GenBank/DDBJ whole genome shotgun (WGS) entry which is preliminary data.</text>
</comment>
<dbReference type="AlphaFoldDB" id="A0AB35G0X9"/>
<dbReference type="RefSeq" id="WP_224145605.1">
    <property type="nucleotide sequence ID" value="NZ_JAHBFO010000026.1"/>
</dbReference>
<evidence type="ECO:0000313" key="1">
    <source>
        <dbReference type="EMBL" id="MBZ5999182.1"/>
    </source>
</evidence>
<evidence type="ECO:0000313" key="2">
    <source>
        <dbReference type="EMBL" id="MBZ6016526.1"/>
    </source>
</evidence>